<sequence length="88" mass="10649">MKQQTSTLEILLSILVSKQENLQREKRQIPVKEFFVITLHHFHYHLHWWSLKLKLHVVLKQKNGNFKRTEYHGAIPVGLLNISFLWKY</sequence>
<protein>
    <submittedName>
        <fullName evidence="1">Uncharacterized protein</fullName>
    </submittedName>
</protein>
<dbReference type="InParanoid" id="A0A1X7UPW3"/>
<reference evidence="1" key="1">
    <citation type="submission" date="2017-05" db="UniProtKB">
        <authorList>
            <consortium name="EnsemblMetazoa"/>
        </authorList>
    </citation>
    <scope>IDENTIFICATION</scope>
</reference>
<name>A0A1X7UPW3_AMPQE</name>
<organism evidence="1">
    <name type="scientific">Amphimedon queenslandica</name>
    <name type="common">Sponge</name>
    <dbReference type="NCBI Taxonomy" id="400682"/>
    <lineage>
        <taxon>Eukaryota</taxon>
        <taxon>Metazoa</taxon>
        <taxon>Porifera</taxon>
        <taxon>Demospongiae</taxon>
        <taxon>Heteroscleromorpha</taxon>
        <taxon>Haplosclerida</taxon>
        <taxon>Niphatidae</taxon>
        <taxon>Amphimedon</taxon>
    </lineage>
</organism>
<accession>A0A1X7UPW3</accession>
<dbReference type="EnsemblMetazoa" id="Aqu2.1.29803_001">
    <property type="protein sequence ID" value="Aqu2.1.29803_001"/>
    <property type="gene ID" value="Aqu2.1.29803"/>
</dbReference>
<evidence type="ECO:0000313" key="1">
    <source>
        <dbReference type="EnsemblMetazoa" id="Aqu2.1.29803_001"/>
    </source>
</evidence>
<proteinExistence type="predicted"/>
<dbReference type="AlphaFoldDB" id="A0A1X7UPW3"/>